<dbReference type="SUPFAM" id="SSF53098">
    <property type="entry name" value="Ribonuclease H-like"/>
    <property type="match status" value="1"/>
</dbReference>
<protein>
    <recommendedName>
        <fullName evidence="1">RNase H type-1 domain-containing protein</fullName>
    </recommendedName>
</protein>
<gene>
    <name evidence="2" type="ORF">P3X46_002427</name>
</gene>
<dbReference type="InterPro" id="IPR036397">
    <property type="entry name" value="RNaseH_sf"/>
</dbReference>
<evidence type="ECO:0000313" key="3">
    <source>
        <dbReference type="Proteomes" id="UP001174677"/>
    </source>
</evidence>
<dbReference type="Proteomes" id="UP001174677">
    <property type="component" value="Chromosome 2"/>
</dbReference>
<comment type="caution">
    <text evidence="2">The sequence shown here is derived from an EMBL/GenBank/DDBJ whole genome shotgun (WGS) entry which is preliminary data.</text>
</comment>
<evidence type="ECO:0000313" key="2">
    <source>
        <dbReference type="EMBL" id="KAJ9186909.1"/>
    </source>
</evidence>
<dbReference type="CDD" id="cd06222">
    <property type="entry name" value="RNase_H_like"/>
    <property type="match status" value="1"/>
</dbReference>
<dbReference type="InterPro" id="IPR044730">
    <property type="entry name" value="RNase_H-like_dom_plant"/>
</dbReference>
<dbReference type="Pfam" id="PF13456">
    <property type="entry name" value="RVT_3"/>
    <property type="match status" value="1"/>
</dbReference>
<dbReference type="Gene3D" id="3.30.420.10">
    <property type="entry name" value="Ribonuclease H-like superfamily/Ribonuclease H"/>
    <property type="match status" value="1"/>
</dbReference>
<evidence type="ECO:0000259" key="1">
    <source>
        <dbReference type="Pfam" id="PF13456"/>
    </source>
</evidence>
<dbReference type="EMBL" id="JARPOI010000002">
    <property type="protein sequence ID" value="KAJ9186909.1"/>
    <property type="molecule type" value="Genomic_DNA"/>
</dbReference>
<dbReference type="InterPro" id="IPR002156">
    <property type="entry name" value="RNaseH_domain"/>
</dbReference>
<dbReference type="PANTHER" id="PTHR47074:SF61">
    <property type="entry name" value="RNASE H TYPE-1 DOMAIN-CONTAINING PROTEIN"/>
    <property type="match status" value="1"/>
</dbReference>
<sequence length="160" mass="17898">MGVIKINFDAATNKHQQYGSIAAFARDHHSLLCGWLCRRIVGISDPLVLESLAYREALLLAKAKGFSNVVIEGDSQVPIQAIEGSTIAVEIQGILHDIHHLSRMFLHIDFSLVRRECNQAAHSLASKALRDPSFLCNPLAQRFFLYLLLYPLRGFNIICL</sequence>
<feature type="domain" description="RNase H type-1" evidence="1">
    <location>
        <begin position="7"/>
        <end position="128"/>
    </location>
</feature>
<accession>A0ABQ9N7W9</accession>
<proteinExistence type="predicted"/>
<name>A0ABQ9N7W9_HEVBR</name>
<reference evidence="2" key="1">
    <citation type="journal article" date="2023" name="Plant Biotechnol. J.">
        <title>Chromosome-level wild Hevea brasiliensis genome provides new tools for genomic-assisted breeding and valuable loci to elevate rubber yield.</title>
        <authorList>
            <person name="Cheng H."/>
            <person name="Song X."/>
            <person name="Hu Y."/>
            <person name="Wu T."/>
            <person name="Yang Q."/>
            <person name="An Z."/>
            <person name="Feng S."/>
            <person name="Deng Z."/>
            <person name="Wu W."/>
            <person name="Zeng X."/>
            <person name="Tu M."/>
            <person name="Wang X."/>
            <person name="Huang H."/>
        </authorList>
    </citation>
    <scope>NUCLEOTIDE SEQUENCE</scope>
    <source>
        <strain evidence="2">MT/VB/25A 57/8</strain>
    </source>
</reference>
<dbReference type="InterPro" id="IPR012337">
    <property type="entry name" value="RNaseH-like_sf"/>
</dbReference>
<keyword evidence="3" id="KW-1185">Reference proteome</keyword>
<dbReference type="PANTHER" id="PTHR47074">
    <property type="entry name" value="BNAC02G40300D PROTEIN"/>
    <property type="match status" value="1"/>
</dbReference>
<dbReference type="InterPro" id="IPR052929">
    <property type="entry name" value="RNase_H-like_EbsB-rel"/>
</dbReference>
<organism evidence="2 3">
    <name type="scientific">Hevea brasiliensis</name>
    <name type="common">Para rubber tree</name>
    <name type="synonym">Siphonia brasiliensis</name>
    <dbReference type="NCBI Taxonomy" id="3981"/>
    <lineage>
        <taxon>Eukaryota</taxon>
        <taxon>Viridiplantae</taxon>
        <taxon>Streptophyta</taxon>
        <taxon>Embryophyta</taxon>
        <taxon>Tracheophyta</taxon>
        <taxon>Spermatophyta</taxon>
        <taxon>Magnoliopsida</taxon>
        <taxon>eudicotyledons</taxon>
        <taxon>Gunneridae</taxon>
        <taxon>Pentapetalae</taxon>
        <taxon>rosids</taxon>
        <taxon>fabids</taxon>
        <taxon>Malpighiales</taxon>
        <taxon>Euphorbiaceae</taxon>
        <taxon>Crotonoideae</taxon>
        <taxon>Micrandreae</taxon>
        <taxon>Hevea</taxon>
    </lineage>
</organism>